<keyword evidence="1" id="KW-0732">Signal</keyword>
<dbReference type="NCBIfam" id="TIGR02601">
    <property type="entry name" value="autotrns_rpt"/>
    <property type="match status" value="4"/>
</dbReference>
<dbReference type="SUPFAM" id="SSF51126">
    <property type="entry name" value="Pectin lyase-like"/>
    <property type="match status" value="1"/>
</dbReference>
<comment type="caution">
    <text evidence="2">The sequence shown here is derived from an EMBL/GenBank/DDBJ whole genome shotgun (WGS) entry which is preliminary data.</text>
</comment>
<dbReference type="InterPro" id="IPR013425">
    <property type="entry name" value="Autotrns_rpt"/>
</dbReference>
<reference evidence="2" key="1">
    <citation type="submission" date="2022-10" db="EMBL/GenBank/DDBJ databases">
        <title>Luteolibacter sp. GHJ8, whole genome shotgun sequencing project.</title>
        <authorList>
            <person name="Zhao G."/>
            <person name="Shen L."/>
        </authorList>
    </citation>
    <scope>NUCLEOTIDE SEQUENCE</scope>
    <source>
        <strain evidence="2">GHJ8</strain>
    </source>
</reference>
<protein>
    <submittedName>
        <fullName evidence="2">Autotransporter-associated beta strand repeat-containing protein</fullName>
    </submittedName>
</protein>
<keyword evidence="3" id="KW-1185">Reference proteome</keyword>
<evidence type="ECO:0000256" key="1">
    <source>
        <dbReference type="ARBA" id="ARBA00022729"/>
    </source>
</evidence>
<accession>A0ABT3GAB9</accession>
<dbReference type="Pfam" id="PF12951">
    <property type="entry name" value="PATR"/>
    <property type="match status" value="5"/>
</dbReference>
<dbReference type="RefSeq" id="WP_264516000.1">
    <property type="nucleotide sequence ID" value="NZ_JAPDDR010000015.1"/>
</dbReference>
<organism evidence="2 3">
    <name type="scientific">Luteolibacter rhizosphaerae</name>
    <dbReference type="NCBI Taxonomy" id="2989719"/>
    <lineage>
        <taxon>Bacteria</taxon>
        <taxon>Pseudomonadati</taxon>
        <taxon>Verrucomicrobiota</taxon>
        <taxon>Verrucomicrobiia</taxon>
        <taxon>Verrucomicrobiales</taxon>
        <taxon>Verrucomicrobiaceae</taxon>
        <taxon>Luteolibacter</taxon>
    </lineage>
</organism>
<proteinExistence type="predicted"/>
<sequence length="1354" mass="134070">MTSHRLNQRLLALTLPAGYLLTPIIASGQATYNGGGTNLWSTGANWSGGVVPTDPSDIVLATTTTGNALNVDANHTVDNILFGTDGLRTAAFALQTNANVLTLREGVTANGNFGAVGPTFRGNFTIAQDQNFTIAGAAGDVVTDRGMFLRGVNDTAATVPSGNLTMNGNLTKDGVGQLVILGFNITGAGNFIASTGTLKFNAGGNQPLVIGGTGNITANGSSALLFSRNSGTFNITRPVILNDSASLVFGGNTDNTTINNSFTFNGSHSFTVSRNFTLAGTVSGNPSVTRAGGSILNLTGDTSGFLGTFTNTAGTLNISNAFGGGLTVSGGTATASSSVAGSVSVTGGTATVAGAINGDAAITTGTMTLNGAIAGTVNVQGGTATVNGAVGGNLNGSTGTVIGEPVVTGNVDLSSVNLTVAPSTANSMHANLDLFLSGTSTVAVQGAVPINTPFKVLSYSGFLTGDETNLTLAGGTGAYRGFTFTNDTAGKKIDLSINAGAVTWTGNLSGNWDVNATANWSGTSDKFFQVDAVTFPNVATTKFVNMTATVSPRSILFQNEAGSDYLLSGTGTGFISGGAAITKNNAGVVILGGANGQNFTGPIAVNAGILRMGSRDGFGQTSGITVASGAQVDINGQTPGTVATGGYTYTIAGTGPAPANAGALVNTGVSVQSNAGVKSLVLTGNATISGATRIDIGSANTAGFGTITGNGHTLTVTNAEGVGFRGNASGTPINIVGNAGSIWAEDTDNAFGGATGTVTVNTGARAGTFGNRSIATPVTLNAGGTLHNQGGGTGTWTGTITLAGANAAIDTNGQPIVISGTLAESGGSRPLIKNGTGTLTLATTSGHTGNTTISNGFLQLGSGGTTGAINTNPVELVTTTSGLIINRSDDVTITNVINGAGPPANGADPGAVSKVGANTVTLTGANTYTGITRVGGGMLAAGSNDTVFGVGLIDLRGGGLQSSDASPRTITNPISFSNPAVFGTATTGNLLFTGAVATGGAAKTFTVNNAVTEFSGILSGAASTATLTKAGAGTLILSNDNAYLQTTTISAGIVQVGNGGTTGNLSTTDVINNAALVINRSLAEGVTEFVFNNNISGTGSLTHSGPALTFLGGANTYSGDTIITNGTLSHTLPNFNDGSAIRISGTGKLDLFHPETDTVAKLFINGAAQAVGVYGALGSGAQFETAFITGTGRLNVTSSGSATPFETWAADKGLTAANDDPADNPDQDGLDNLGEFALDGNPLSGATGGKIVVKVASVGGQQVLTLTLPVRSAVGAFSGGTFLTATGDGVTYTVEASDNLGPWTLDVDEVTGADATAIQADLPALSGAGWVYRTFRSPGSVVGDPREFIRARVQ</sequence>
<gene>
    <name evidence="2" type="ORF">OJ996_22740</name>
</gene>
<dbReference type="Proteomes" id="UP001165653">
    <property type="component" value="Unassembled WGS sequence"/>
</dbReference>
<dbReference type="InterPro" id="IPR011050">
    <property type="entry name" value="Pectin_lyase_fold/virulence"/>
</dbReference>
<name>A0ABT3GAB9_9BACT</name>
<dbReference type="EMBL" id="JAPDDR010000015">
    <property type="protein sequence ID" value="MCW1916424.1"/>
    <property type="molecule type" value="Genomic_DNA"/>
</dbReference>
<evidence type="ECO:0000313" key="3">
    <source>
        <dbReference type="Proteomes" id="UP001165653"/>
    </source>
</evidence>
<evidence type="ECO:0000313" key="2">
    <source>
        <dbReference type="EMBL" id="MCW1916424.1"/>
    </source>
</evidence>